<evidence type="ECO:0000256" key="5">
    <source>
        <dbReference type="ARBA" id="ARBA00023136"/>
    </source>
</evidence>
<dbReference type="AlphaFoldDB" id="A0AA40KNV2"/>
<accession>A0AA40KNV2</accession>
<evidence type="ECO:0000256" key="4">
    <source>
        <dbReference type="ARBA" id="ARBA00022989"/>
    </source>
</evidence>
<proteinExistence type="inferred from homology"/>
<keyword evidence="9" id="KW-1185">Reference proteome</keyword>
<dbReference type="PANTHER" id="PTHR21324:SF2">
    <property type="entry name" value="EG:22E5.9 PROTEIN"/>
    <property type="match status" value="1"/>
</dbReference>
<evidence type="ECO:0000256" key="6">
    <source>
        <dbReference type="SAM" id="Phobius"/>
    </source>
</evidence>
<dbReference type="EMBL" id="JAHYIQ010000012">
    <property type="protein sequence ID" value="KAK1127306.1"/>
    <property type="molecule type" value="Genomic_DNA"/>
</dbReference>
<evidence type="ECO:0000313" key="8">
    <source>
        <dbReference type="EMBL" id="KAK1127306.1"/>
    </source>
</evidence>
<feature type="transmembrane region" description="Helical" evidence="6">
    <location>
        <begin position="98"/>
        <end position="117"/>
    </location>
</feature>
<feature type="transmembrane region" description="Helical" evidence="6">
    <location>
        <begin position="208"/>
        <end position="226"/>
    </location>
</feature>
<evidence type="ECO:0000259" key="7">
    <source>
        <dbReference type="Pfam" id="PF10277"/>
    </source>
</evidence>
<dbReference type="InterPro" id="IPR019402">
    <property type="entry name" value="CWH43_N"/>
</dbReference>
<dbReference type="Pfam" id="PF10277">
    <property type="entry name" value="Frag1"/>
    <property type="match status" value="1"/>
</dbReference>
<dbReference type="PANTHER" id="PTHR21324">
    <property type="entry name" value="FASTING-INDUCIBLE INTEGRAL MEMBRANE PROTEIN TM6P1-RELATED"/>
    <property type="match status" value="1"/>
</dbReference>
<feature type="transmembrane region" description="Helical" evidence="6">
    <location>
        <begin position="163"/>
        <end position="188"/>
    </location>
</feature>
<keyword evidence="4 6" id="KW-1133">Transmembrane helix</keyword>
<gene>
    <name evidence="8" type="ORF">K0M31_003850</name>
</gene>
<keyword evidence="3 6" id="KW-0812">Transmembrane</keyword>
<comment type="similarity">
    <text evidence="2">Belongs to the DRAM/TMEM150 family.</text>
</comment>
<feature type="domain" description="CWH43-like N-terminal" evidence="7">
    <location>
        <begin position="10"/>
        <end position="234"/>
    </location>
</feature>
<name>A0AA40KNV2_9HYME</name>
<evidence type="ECO:0000256" key="1">
    <source>
        <dbReference type="ARBA" id="ARBA00004127"/>
    </source>
</evidence>
<feature type="transmembrane region" description="Helical" evidence="6">
    <location>
        <begin position="57"/>
        <end position="77"/>
    </location>
</feature>
<keyword evidence="5 6" id="KW-0472">Membrane</keyword>
<feature type="transmembrane region" description="Helical" evidence="6">
    <location>
        <begin position="123"/>
        <end position="142"/>
    </location>
</feature>
<evidence type="ECO:0000256" key="2">
    <source>
        <dbReference type="ARBA" id="ARBA00006565"/>
    </source>
</evidence>
<comment type="subcellular location">
    <subcellularLocation>
        <location evidence="1">Endomembrane system</location>
        <topology evidence="1">Multi-pass membrane protein</topology>
    </subcellularLocation>
</comment>
<evidence type="ECO:0000313" key="9">
    <source>
        <dbReference type="Proteomes" id="UP001177670"/>
    </source>
</evidence>
<dbReference type="InterPro" id="IPR050911">
    <property type="entry name" value="DRAM/TMEM150_Autophagy_Mod"/>
</dbReference>
<sequence>MDKEDFLVNLHYLPIILFISLPSVFILTYVIAVLLGHVEAGFPYISDAATYAPESCIFAQFINMIAMLMSFVVYIRYSQVKECSSTFSLQQSLPKWNHWALIFGLTSTFGLSMVANFQETSVIVVHFIGALLCFGGGTAYFWTQAVCSFYLHPLGCSLRLAHLRTALSTFCTVCFVITLITGVLARLAYKGTNPRKWYKEDGGWELHVASTITEWLCAVAFCVYILTFTEEFRDVRVTHPKVVYTLNRTRLSNEALNESQDSAMGHSRDTTTIT</sequence>
<dbReference type="Proteomes" id="UP001177670">
    <property type="component" value="Unassembled WGS sequence"/>
</dbReference>
<protein>
    <recommendedName>
        <fullName evidence="7">CWH43-like N-terminal domain-containing protein</fullName>
    </recommendedName>
</protein>
<dbReference type="GO" id="GO:0012505">
    <property type="term" value="C:endomembrane system"/>
    <property type="evidence" value="ECO:0007669"/>
    <property type="project" value="UniProtKB-SubCell"/>
</dbReference>
<evidence type="ECO:0000256" key="3">
    <source>
        <dbReference type="ARBA" id="ARBA00022692"/>
    </source>
</evidence>
<organism evidence="8 9">
    <name type="scientific">Melipona bicolor</name>
    <dbReference type="NCBI Taxonomy" id="60889"/>
    <lineage>
        <taxon>Eukaryota</taxon>
        <taxon>Metazoa</taxon>
        <taxon>Ecdysozoa</taxon>
        <taxon>Arthropoda</taxon>
        <taxon>Hexapoda</taxon>
        <taxon>Insecta</taxon>
        <taxon>Pterygota</taxon>
        <taxon>Neoptera</taxon>
        <taxon>Endopterygota</taxon>
        <taxon>Hymenoptera</taxon>
        <taxon>Apocrita</taxon>
        <taxon>Aculeata</taxon>
        <taxon>Apoidea</taxon>
        <taxon>Anthophila</taxon>
        <taxon>Apidae</taxon>
        <taxon>Melipona</taxon>
    </lineage>
</organism>
<comment type="caution">
    <text evidence="8">The sequence shown here is derived from an EMBL/GenBank/DDBJ whole genome shotgun (WGS) entry which is preliminary data.</text>
</comment>
<feature type="transmembrane region" description="Helical" evidence="6">
    <location>
        <begin position="12"/>
        <end position="37"/>
    </location>
</feature>
<reference evidence="8" key="1">
    <citation type="submission" date="2021-10" db="EMBL/GenBank/DDBJ databases">
        <title>Melipona bicolor Genome sequencing and assembly.</title>
        <authorList>
            <person name="Araujo N.S."/>
            <person name="Arias M.C."/>
        </authorList>
    </citation>
    <scope>NUCLEOTIDE SEQUENCE</scope>
    <source>
        <strain evidence="8">USP_2M_L1-L4_2017</strain>
        <tissue evidence="8">Whole body</tissue>
    </source>
</reference>